<dbReference type="Pfam" id="PF00583">
    <property type="entry name" value="Acetyltransf_1"/>
    <property type="match status" value="1"/>
</dbReference>
<dbReference type="SUPFAM" id="SSF55729">
    <property type="entry name" value="Acyl-CoA N-acyltransferases (Nat)"/>
    <property type="match status" value="1"/>
</dbReference>
<reference evidence="2 3" key="1">
    <citation type="journal article" date="2021" name="Nat. Plants">
        <title>The Taxus genome provides insights into paclitaxel biosynthesis.</title>
        <authorList>
            <person name="Xiong X."/>
            <person name="Gou J."/>
            <person name="Liao Q."/>
            <person name="Li Y."/>
            <person name="Zhou Q."/>
            <person name="Bi G."/>
            <person name="Li C."/>
            <person name="Du R."/>
            <person name="Wang X."/>
            <person name="Sun T."/>
            <person name="Guo L."/>
            <person name="Liang H."/>
            <person name="Lu P."/>
            <person name="Wu Y."/>
            <person name="Zhang Z."/>
            <person name="Ro D.K."/>
            <person name="Shang Y."/>
            <person name="Huang S."/>
            <person name="Yan J."/>
        </authorList>
    </citation>
    <scope>NUCLEOTIDE SEQUENCE [LARGE SCALE GENOMIC DNA]</scope>
    <source>
        <strain evidence="2">Ta-2019</strain>
    </source>
</reference>
<comment type="caution">
    <text evidence="2">The sequence shown here is derived from an EMBL/GenBank/DDBJ whole genome shotgun (WGS) entry which is preliminary data.</text>
</comment>
<dbReference type="Proteomes" id="UP000824469">
    <property type="component" value="Unassembled WGS sequence"/>
</dbReference>
<dbReference type="PANTHER" id="PTHR47542:SF2">
    <property type="entry name" value="ACYL-COA N-ACYLTRANSFERASES (NAT) SUPERFAMILY PROTEIN"/>
    <property type="match status" value="1"/>
</dbReference>
<evidence type="ECO:0000313" key="2">
    <source>
        <dbReference type="EMBL" id="KAH9309227.1"/>
    </source>
</evidence>
<dbReference type="GO" id="GO:0016747">
    <property type="term" value="F:acyltransferase activity, transferring groups other than amino-acyl groups"/>
    <property type="evidence" value="ECO:0007669"/>
    <property type="project" value="InterPro"/>
</dbReference>
<name>A0AA38FQV9_TAXCH</name>
<dbReference type="InterPro" id="IPR016181">
    <property type="entry name" value="Acyl_CoA_acyltransferase"/>
</dbReference>
<dbReference type="Gene3D" id="3.40.630.30">
    <property type="match status" value="1"/>
</dbReference>
<dbReference type="CDD" id="cd04301">
    <property type="entry name" value="NAT_SF"/>
    <property type="match status" value="1"/>
</dbReference>
<dbReference type="PROSITE" id="PS51186">
    <property type="entry name" value="GNAT"/>
    <property type="match status" value="1"/>
</dbReference>
<dbReference type="AlphaFoldDB" id="A0AA38FQV9"/>
<gene>
    <name evidence="2" type="ORF">KI387_037138</name>
</gene>
<dbReference type="PANTHER" id="PTHR47542">
    <property type="entry name" value="ACYL-COA N-ACYLTRANSFERASES (NAT) SUPERFAMILY PROTEIN"/>
    <property type="match status" value="1"/>
</dbReference>
<dbReference type="InterPro" id="IPR000182">
    <property type="entry name" value="GNAT_dom"/>
</dbReference>
<evidence type="ECO:0000259" key="1">
    <source>
        <dbReference type="PROSITE" id="PS51186"/>
    </source>
</evidence>
<feature type="non-terminal residue" evidence="2">
    <location>
        <position position="1"/>
    </location>
</feature>
<evidence type="ECO:0000313" key="3">
    <source>
        <dbReference type="Proteomes" id="UP000824469"/>
    </source>
</evidence>
<accession>A0AA38FQV9</accession>
<feature type="domain" description="N-acetyltransferase" evidence="1">
    <location>
        <begin position="25"/>
        <end position="148"/>
    </location>
</feature>
<protein>
    <recommendedName>
        <fullName evidence="1">N-acetyltransferase domain-containing protein</fullName>
    </recommendedName>
</protein>
<dbReference type="OMA" id="IFPMHES"/>
<dbReference type="EMBL" id="JAHRHJ020000007">
    <property type="protein sequence ID" value="KAH9309227.1"/>
    <property type="molecule type" value="Genomic_DNA"/>
</dbReference>
<keyword evidence="3" id="KW-1185">Reference proteome</keyword>
<sequence>METVVIKEVCLNKFMKTESKKNRSSEYENEKVLVEEIVKLERRIFPKHESLASSLYEELQKRNCGMIYACAAAEKKISLVGYVMYSWPSCLHASINKLAVREEYRRQGHGEALLMAAVEKCKTRNVQSISLHVDPIRTAAVSLYQKLG</sequence>
<proteinExistence type="predicted"/>
<organism evidence="2 3">
    <name type="scientific">Taxus chinensis</name>
    <name type="common">Chinese yew</name>
    <name type="synonym">Taxus wallichiana var. chinensis</name>
    <dbReference type="NCBI Taxonomy" id="29808"/>
    <lineage>
        <taxon>Eukaryota</taxon>
        <taxon>Viridiplantae</taxon>
        <taxon>Streptophyta</taxon>
        <taxon>Embryophyta</taxon>
        <taxon>Tracheophyta</taxon>
        <taxon>Spermatophyta</taxon>
        <taxon>Pinopsida</taxon>
        <taxon>Pinidae</taxon>
        <taxon>Conifers II</taxon>
        <taxon>Cupressales</taxon>
        <taxon>Taxaceae</taxon>
        <taxon>Taxus</taxon>
    </lineage>
</organism>